<evidence type="ECO:0000313" key="28">
    <source>
        <dbReference type="EMBL" id="KAG9474962.1"/>
    </source>
</evidence>
<keyword evidence="17" id="KW-0333">Golgi apparatus</keyword>
<feature type="domain" description="Cadherin" evidence="27">
    <location>
        <begin position="480"/>
        <end position="587"/>
    </location>
</feature>
<evidence type="ECO:0000256" key="21">
    <source>
        <dbReference type="PROSITE-ProRule" id="PRU00043"/>
    </source>
</evidence>
<keyword evidence="19" id="KW-0325">Glycoprotein</keyword>
<dbReference type="SMART" id="SM01055">
    <property type="entry name" value="Cadherin_pro"/>
    <property type="match status" value="1"/>
</dbReference>
<dbReference type="Gene3D" id="2.60.40.60">
    <property type="entry name" value="Cadherins"/>
    <property type="match status" value="6"/>
</dbReference>
<evidence type="ECO:0000256" key="26">
    <source>
        <dbReference type="SAM" id="SignalP"/>
    </source>
</evidence>
<evidence type="ECO:0000256" key="12">
    <source>
        <dbReference type="ARBA" id="ARBA00022753"/>
    </source>
</evidence>
<dbReference type="PANTHER" id="PTHR24027:SF319">
    <property type="entry name" value="CADHERIN-1"/>
    <property type="match status" value="1"/>
</dbReference>
<dbReference type="GO" id="GO:0000902">
    <property type="term" value="P:cell morphogenesis"/>
    <property type="evidence" value="ECO:0007669"/>
    <property type="project" value="TreeGrafter"/>
</dbReference>
<dbReference type="GO" id="GO:0005794">
    <property type="term" value="C:Golgi apparatus"/>
    <property type="evidence" value="ECO:0007669"/>
    <property type="project" value="UniProtKB-SubCell"/>
</dbReference>
<evidence type="ECO:0000256" key="22">
    <source>
        <dbReference type="RuleBase" id="RU003318"/>
    </source>
</evidence>
<dbReference type="Pfam" id="PF08758">
    <property type="entry name" value="Cadherin_pro"/>
    <property type="match status" value="1"/>
</dbReference>
<feature type="domain" description="Cadherin" evidence="27">
    <location>
        <begin position="369"/>
        <end position="479"/>
    </location>
</feature>
<evidence type="ECO:0000256" key="24">
    <source>
        <dbReference type="SAM" id="MobiDB-lite"/>
    </source>
</evidence>
<keyword evidence="8 22" id="KW-0812">Transmembrane</keyword>
<dbReference type="GO" id="GO:0016339">
    <property type="term" value="P:calcium-dependent cell-cell adhesion via plasma membrane cell adhesion molecules"/>
    <property type="evidence" value="ECO:0007669"/>
    <property type="project" value="TreeGrafter"/>
</dbReference>
<gene>
    <name evidence="28" type="ORF">GDO78_003432</name>
</gene>
<keyword evidence="18 25" id="KW-0472">Membrane</keyword>
<keyword evidence="15" id="KW-0965">Cell junction</keyword>
<dbReference type="InterPro" id="IPR027397">
    <property type="entry name" value="Catenin-bd_sf"/>
</dbReference>
<feature type="region of interest" description="Disordered" evidence="24">
    <location>
        <begin position="776"/>
        <end position="796"/>
    </location>
</feature>
<evidence type="ECO:0000313" key="29">
    <source>
        <dbReference type="Proteomes" id="UP000770717"/>
    </source>
</evidence>
<evidence type="ECO:0000256" key="14">
    <source>
        <dbReference type="ARBA" id="ARBA00022889"/>
    </source>
</evidence>
<evidence type="ECO:0000256" key="19">
    <source>
        <dbReference type="ARBA" id="ARBA00023180"/>
    </source>
</evidence>
<keyword evidence="9" id="KW-0479">Metal-binding</keyword>
<keyword evidence="14 22" id="KW-0130">Cell adhesion</keyword>
<dbReference type="InterPro" id="IPR002126">
    <property type="entry name" value="Cadherin-like_dom"/>
</dbReference>
<dbReference type="CDD" id="cd11304">
    <property type="entry name" value="Cadherin_repeat"/>
    <property type="match status" value="3"/>
</dbReference>
<evidence type="ECO:0000256" key="18">
    <source>
        <dbReference type="ARBA" id="ARBA00023136"/>
    </source>
</evidence>
<evidence type="ECO:0000256" key="15">
    <source>
        <dbReference type="ARBA" id="ARBA00022949"/>
    </source>
</evidence>
<evidence type="ECO:0000256" key="6">
    <source>
        <dbReference type="ARBA" id="ARBA00022475"/>
    </source>
</evidence>
<comment type="subcellular location">
    <subcellularLocation>
        <location evidence="4">Cell junction</location>
        <location evidence="4">Adherens junction</location>
    </subcellularLocation>
    <subcellularLocation>
        <location evidence="2 22">Cell membrane</location>
        <topology evidence="2 22">Single-pass type I membrane protein</topology>
    </subcellularLocation>
    <subcellularLocation>
        <location evidence="3">Cytoplasm</location>
    </subcellularLocation>
    <subcellularLocation>
        <location evidence="1">Endosome</location>
    </subcellularLocation>
    <subcellularLocation>
        <location evidence="5">Golgi apparatus</location>
        <location evidence="5">trans-Golgi network</location>
    </subcellularLocation>
</comment>
<dbReference type="PROSITE" id="PS00232">
    <property type="entry name" value="CADHERIN_1"/>
    <property type="match status" value="2"/>
</dbReference>
<evidence type="ECO:0000259" key="27">
    <source>
        <dbReference type="PROSITE" id="PS50268"/>
    </source>
</evidence>
<keyword evidence="6" id="KW-1003">Cell membrane</keyword>
<dbReference type="SMART" id="SM00112">
    <property type="entry name" value="CA"/>
    <property type="match status" value="4"/>
</dbReference>
<dbReference type="AlphaFoldDB" id="A0A8J6ESA7"/>
<name>A0A8J6ESA7_ELECQ</name>
<evidence type="ECO:0000256" key="7">
    <source>
        <dbReference type="ARBA" id="ARBA00022490"/>
    </source>
</evidence>
<dbReference type="Gene3D" id="4.10.900.10">
    <property type="entry name" value="TCF3-CBD (Catenin binding domain)"/>
    <property type="match status" value="1"/>
</dbReference>
<evidence type="ECO:0000256" key="1">
    <source>
        <dbReference type="ARBA" id="ARBA00004177"/>
    </source>
</evidence>
<feature type="region of interest" description="Disordered" evidence="24">
    <location>
        <begin position="733"/>
        <end position="757"/>
    </location>
</feature>
<dbReference type="FunFam" id="4.10.900.10:FF:000001">
    <property type="entry name" value="Cadherin 2"/>
    <property type="match status" value="1"/>
</dbReference>
<keyword evidence="11" id="KW-0677">Repeat</keyword>
<dbReference type="GO" id="GO:0005768">
    <property type="term" value="C:endosome"/>
    <property type="evidence" value="ECO:0007669"/>
    <property type="project" value="UniProtKB-SubCell"/>
</dbReference>
<dbReference type="SUPFAM" id="SSF49313">
    <property type="entry name" value="Cadherin-like"/>
    <property type="match status" value="6"/>
</dbReference>
<keyword evidence="12" id="KW-0967">Endosome</keyword>
<dbReference type="OrthoDB" id="6079678at2759"/>
<dbReference type="GO" id="GO:0044331">
    <property type="term" value="P:cell-cell adhesion mediated by cadherin"/>
    <property type="evidence" value="ECO:0007669"/>
    <property type="project" value="TreeGrafter"/>
</dbReference>
<feature type="compositionally biased region" description="Acidic residues" evidence="24">
    <location>
        <begin position="746"/>
        <end position="755"/>
    </location>
</feature>
<dbReference type="InterPro" id="IPR015919">
    <property type="entry name" value="Cadherin-like_sf"/>
</dbReference>
<dbReference type="PANTHER" id="PTHR24027">
    <property type="entry name" value="CADHERIN-23"/>
    <property type="match status" value="1"/>
</dbReference>
<comment type="function">
    <text evidence="23">Cadherins are calcium-dependent cell adhesion proteins.</text>
</comment>
<feature type="region of interest" description="Disordered" evidence="24">
    <location>
        <begin position="123"/>
        <end position="146"/>
    </location>
</feature>
<evidence type="ECO:0000256" key="10">
    <source>
        <dbReference type="ARBA" id="ARBA00022729"/>
    </source>
</evidence>
<feature type="transmembrane region" description="Helical" evidence="25">
    <location>
        <begin position="697"/>
        <end position="718"/>
    </location>
</feature>
<feature type="domain" description="Cadherin" evidence="27">
    <location>
        <begin position="256"/>
        <end position="368"/>
    </location>
</feature>
<dbReference type="GO" id="GO:0016477">
    <property type="term" value="P:cell migration"/>
    <property type="evidence" value="ECO:0007669"/>
    <property type="project" value="TreeGrafter"/>
</dbReference>
<feature type="domain" description="Cadherin" evidence="27">
    <location>
        <begin position="176"/>
        <end position="255"/>
    </location>
</feature>
<keyword evidence="7" id="KW-0963">Cytoplasm</keyword>
<keyword evidence="10 26" id="KW-0732">Signal</keyword>
<dbReference type="Proteomes" id="UP000770717">
    <property type="component" value="Unassembled WGS sequence"/>
</dbReference>
<evidence type="ECO:0000256" key="13">
    <source>
        <dbReference type="ARBA" id="ARBA00022837"/>
    </source>
</evidence>
<protein>
    <recommendedName>
        <fullName evidence="20">Cadherin-1</fullName>
    </recommendedName>
</protein>
<evidence type="ECO:0000256" key="17">
    <source>
        <dbReference type="ARBA" id="ARBA00023034"/>
    </source>
</evidence>
<organism evidence="28 29">
    <name type="scientific">Eleutherodactylus coqui</name>
    <name type="common">Puerto Rican coqui</name>
    <dbReference type="NCBI Taxonomy" id="57060"/>
    <lineage>
        <taxon>Eukaryota</taxon>
        <taxon>Metazoa</taxon>
        <taxon>Chordata</taxon>
        <taxon>Craniata</taxon>
        <taxon>Vertebrata</taxon>
        <taxon>Euteleostomi</taxon>
        <taxon>Amphibia</taxon>
        <taxon>Batrachia</taxon>
        <taxon>Anura</taxon>
        <taxon>Neobatrachia</taxon>
        <taxon>Hyloidea</taxon>
        <taxon>Eleutherodactylidae</taxon>
        <taxon>Eleutherodactylinae</taxon>
        <taxon>Eleutherodactylus</taxon>
        <taxon>Eleutherodactylus</taxon>
    </lineage>
</organism>
<evidence type="ECO:0000256" key="16">
    <source>
        <dbReference type="ARBA" id="ARBA00022989"/>
    </source>
</evidence>
<dbReference type="InterPro" id="IPR000233">
    <property type="entry name" value="Cadherin_Y-type_LIR"/>
</dbReference>
<keyword evidence="13 21" id="KW-0106">Calcium</keyword>
<evidence type="ECO:0000256" key="25">
    <source>
        <dbReference type="SAM" id="Phobius"/>
    </source>
</evidence>
<keyword evidence="16 25" id="KW-1133">Transmembrane helix</keyword>
<feature type="region of interest" description="Disordered" evidence="24">
    <location>
        <begin position="828"/>
        <end position="854"/>
    </location>
</feature>
<dbReference type="GO" id="GO:0008013">
    <property type="term" value="F:beta-catenin binding"/>
    <property type="evidence" value="ECO:0007669"/>
    <property type="project" value="TreeGrafter"/>
</dbReference>
<dbReference type="GO" id="GO:0007043">
    <property type="term" value="P:cell-cell junction assembly"/>
    <property type="evidence" value="ECO:0007669"/>
    <property type="project" value="TreeGrafter"/>
</dbReference>
<keyword evidence="29" id="KW-1185">Reference proteome</keyword>
<dbReference type="InterPro" id="IPR039808">
    <property type="entry name" value="Cadherin"/>
</dbReference>
<reference evidence="28" key="1">
    <citation type="thesis" date="2020" institute="ProQuest LLC" country="789 East Eisenhower Parkway, Ann Arbor, MI, USA">
        <title>Comparative Genomics and Chromosome Evolution.</title>
        <authorList>
            <person name="Mudd A.B."/>
        </authorList>
    </citation>
    <scope>NUCLEOTIDE SEQUENCE</scope>
    <source>
        <strain evidence="28">HN-11 Male</strain>
        <tissue evidence="28">Kidney and liver</tissue>
    </source>
</reference>
<dbReference type="FunFam" id="2.60.40.60:FF:000022">
    <property type="entry name" value="Cadherin 2"/>
    <property type="match status" value="1"/>
</dbReference>
<evidence type="ECO:0000256" key="11">
    <source>
        <dbReference type="ARBA" id="ARBA00022737"/>
    </source>
</evidence>
<dbReference type="Pfam" id="PF00028">
    <property type="entry name" value="Cadherin"/>
    <property type="match status" value="4"/>
</dbReference>
<dbReference type="FunFam" id="2.60.40.60:FF:000027">
    <property type="entry name" value="Cadherin 2"/>
    <property type="match status" value="1"/>
</dbReference>
<dbReference type="GO" id="GO:0005509">
    <property type="term" value="F:calcium ion binding"/>
    <property type="evidence" value="ECO:0007669"/>
    <property type="project" value="UniProtKB-UniRule"/>
</dbReference>
<dbReference type="PROSITE" id="PS50268">
    <property type="entry name" value="CADHERIN_2"/>
    <property type="match status" value="4"/>
</dbReference>
<evidence type="ECO:0000256" key="2">
    <source>
        <dbReference type="ARBA" id="ARBA00004251"/>
    </source>
</evidence>
<dbReference type="EMBL" id="WNTK01000012">
    <property type="protein sequence ID" value="KAG9474962.1"/>
    <property type="molecule type" value="Genomic_DNA"/>
</dbReference>
<evidence type="ECO:0000256" key="20">
    <source>
        <dbReference type="ARBA" id="ARBA00023893"/>
    </source>
</evidence>
<dbReference type="PRINTS" id="PR00205">
    <property type="entry name" value="CADHERIN"/>
</dbReference>
<evidence type="ECO:0000256" key="9">
    <source>
        <dbReference type="ARBA" id="ARBA00022723"/>
    </source>
</evidence>
<feature type="compositionally biased region" description="Low complexity" evidence="24">
    <location>
        <begin position="828"/>
        <end position="842"/>
    </location>
</feature>
<dbReference type="GO" id="GO:0005912">
    <property type="term" value="C:adherens junction"/>
    <property type="evidence" value="ECO:0007669"/>
    <property type="project" value="UniProtKB-SubCell"/>
</dbReference>
<dbReference type="InterPro" id="IPR014868">
    <property type="entry name" value="Cadherin_pro_dom"/>
</dbReference>
<comment type="caution">
    <text evidence="28">The sequence shown here is derived from an EMBL/GenBank/DDBJ whole genome shotgun (WGS) entry which is preliminary data.</text>
</comment>
<dbReference type="GO" id="GO:0016342">
    <property type="term" value="C:catenin complex"/>
    <property type="evidence" value="ECO:0007669"/>
    <property type="project" value="TreeGrafter"/>
</dbReference>
<proteinExistence type="predicted"/>
<evidence type="ECO:0000256" key="5">
    <source>
        <dbReference type="ARBA" id="ARBA00004601"/>
    </source>
</evidence>
<evidence type="ECO:0000256" key="8">
    <source>
        <dbReference type="ARBA" id="ARBA00022692"/>
    </source>
</evidence>
<feature type="chain" id="PRO_5035197926" description="Cadherin-1" evidence="26">
    <location>
        <begin position="26"/>
        <end position="869"/>
    </location>
</feature>
<sequence>MGMNKRNYCGFVLLCVLLQIAGGLAEWQICIFGFKDDDYQFMVPKSLEAGTVVGQVHFEKCGMQKPISYTSKDHNFEVQADGSITVKNPLKLHTPRKFHVLAFDEKSRLASTTVTLKKEHSRHKQSAHGQHGHHLKISEHGHRRQKRDWTIPPLVVPENGRGPYPKQILQIKSTRDTEMQIRYSITGQGASTPPMGIFIMDALTGWMNVTGQLDREHIPYYSLQVHAVSISGSIVESPLDITVEVTDQNDNRPEFTEKIFYGSVTECSEPGAYVMTVTATDADDAIKTDNGILAYAIISQEPPFIYDRMFAINPETGMINVLQSGLDRERYPQYTLIISATDQEGKGFMTTGTAMITVTDSNDNPPIFDPSTYRADVPENRVGYDVARMTITDEDVPYTDAWWAVYRIIKGNEAGVFGITTTDDNMGLLKTVKGLDFETKKEYILFVTATNRANYSATLITSTATVTVIVTDENEAPVFDPVVKTVAVPEDLPSGQQITSYTAQDPDKAQNQKIVYSIGLDPAGWLSVNPENGIITGNGQLDRESIFVTNNTYQAIILAADSGFPTATGTGTLLLALQDVNDNGPFLENENVVWCLKNTEPLLVNIIDRDENPFKDPYKADINREARENWTVTVLHTQLEIKPNKDLEEGEYPVTVSMWDSQGLKNTTMLKIQVCQCLKGTTCNAPTKLASVMELPVILGILGGILALLLLLLLLLLFMRKKRVVKEPLLPPEDETRDNVYHYDEEGGGEEDQDFDLSQLHRGLDARPEIMRSDIAPTLMPAPQYKPRPANPDEIGNFIDENLQAADNDPTAPPYDSLLVFDYEGSGSDAASLSSLNSSNSDADQDYSGLKDWGPRFNKLADMYGGDED</sequence>
<dbReference type="GO" id="GO:0007156">
    <property type="term" value="P:homophilic cell adhesion via plasma membrane adhesion molecules"/>
    <property type="evidence" value="ECO:0007669"/>
    <property type="project" value="InterPro"/>
</dbReference>
<evidence type="ECO:0000256" key="23">
    <source>
        <dbReference type="RuleBase" id="RU004357"/>
    </source>
</evidence>
<dbReference type="Pfam" id="PF01049">
    <property type="entry name" value="CADH_Y-type_LIR"/>
    <property type="match status" value="1"/>
</dbReference>
<evidence type="ECO:0000256" key="3">
    <source>
        <dbReference type="ARBA" id="ARBA00004496"/>
    </source>
</evidence>
<dbReference type="FunFam" id="2.60.40.60:FF:000011">
    <property type="entry name" value="Cadherin 1"/>
    <property type="match status" value="1"/>
</dbReference>
<accession>A0A8J6ESA7</accession>
<dbReference type="InterPro" id="IPR020894">
    <property type="entry name" value="Cadherin_CS"/>
</dbReference>
<feature type="signal peptide" evidence="26">
    <location>
        <begin position="1"/>
        <end position="25"/>
    </location>
</feature>
<dbReference type="GO" id="GO:0045296">
    <property type="term" value="F:cadherin binding"/>
    <property type="evidence" value="ECO:0007669"/>
    <property type="project" value="TreeGrafter"/>
</dbReference>
<evidence type="ECO:0000256" key="4">
    <source>
        <dbReference type="ARBA" id="ARBA00004536"/>
    </source>
</evidence>
<dbReference type="GO" id="GO:0034332">
    <property type="term" value="P:adherens junction organization"/>
    <property type="evidence" value="ECO:0007669"/>
    <property type="project" value="TreeGrafter"/>
</dbReference>
<dbReference type="FunFam" id="2.60.40.60:FF:000019">
    <property type="entry name" value="Cadherin 2"/>
    <property type="match status" value="1"/>
</dbReference>